<keyword evidence="1 3" id="KW-0808">Transferase</keyword>
<dbReference type="Proteomes" id="UP001565220">
    <property type="component" value="Unassembled WGS sequence"/>
</dbReference>
<feature type="domain" description="Glycosyl transferase family 1" evidence="2">
    <location>
        <begin position="161"/>
        <end position="307"/>
    </location>
</feature>
<dbReference type="RefSeq" id="WP_294182133.1">
    <property type="nucleotide sequence ID" value="NZ_JBGFFE010000008.1"/>
</dbReference>
<protein>
    <submittedName>
        <fullName evidence="3">Glycosyltransferase family 4 protein</fullName>
        <ecNumber evidence="3">2.4.-.-</ecNumber>
    </submittedName>
</protein>
<proteinExistence type="predicted"/>
<evidence type="ECO:0000256" key="1">
    <source>
        <dbReference type="ARBA" id="ARBA00022679"/>
    </source>
</evidence>
<gene>
    <name evidence="3" type="ORF">AB8S09_07425</name>
</gene>
<dbReference type="GO" id="GO:0016757">
    <property type="term" value="F:glycosyltransferase activity"/>
    <property type="evidence" value="ECO:0007669"/>
    <property type="project" value="UniProtKB-KW"/>
</dbReference>
<dbReference type="EMBL" id="JBGFFE010000008">
    <property type="protein sequence ID" value="MEY8763466.1"/>
    <property type="molecule type" value="Genomic_DNA"/>
</dbReference>
<reference evidence="3 4" key="1">
    <citation type="submission" date="2024-08" db="EMBL/GenBank/DDBJ databases">
        <title>Clostridium lapicellarii sp. nov., and Clostridium renhuaiense sp. nov., two species isolated from the mud in a fermentation cellar used for producing sauce-flavour Chinese liquors.</title>
        <authorList>
            <person name="Yang F."/>
            <person name="Wang H."/>
            <person name="Chen L.Q."/>
            <person name="Zhou N."/>
            <person name="Lu J.J."/>
            <person name="Pu X.X."/>
            <person name="Wan B."/>
            <person name="Wang L."/>
            <person name="Liu S.J."/>
        </authorList>
    </citation>
    <scope>NUCLEOTIDE SEQUENCE [LARGE SCALE GENOMIC DNA]</scope>
    <source>
        <strain evidence="3 4">MT-113</strain>
    </source>
</reference>
<keyword evidence="4" id="KW-1185">Reference proteome</keyword>
<evidence type="ECO:0000259" key="2">
    <source>
        <dbReference type="Pfam" id="PF00534"/>
    </source>
</evidence>
<evidence type="ECO:0000313" key="4">
    <source>
        <dbReference type="Proteomes" id="UP001565220"/>
    </source>
</evidence>
<organism evidence="3 4">
    <name type="scientific">Clostridium lapidicellarium</name>
    <dbReference type="NCBI Taxonomy" id="3240931"/>
    <lineage>
        <taxon>Bacteria</taxon>
        <taxon>Bacillati</taxon>
        <taxon>Bacillota</taxon>
        <taxon>Clostridia</taxon>
        <taxon>Eubacteriales</taxon>
        <taxon>Clostridiaceae</taxon>
        <taxon>Clostridium</taxon>
    </lineage>
</organism>
<name>A0ABV4DW57_9CLOT</name>
<dbReference type="InterPro" id="IPR001296">
    <property type="entry name" value="Glyco_trans_1"/>
</dbReference>
<dbReference type="Gene3D" id="3.40.50.2000">
    <property type="entry name" value="Glycogen Phosphorylase B"/>
    <property type="match status" value="2"/>
</dbReference>
<evidence type="ECO:0000313" key="3">
    <source>
        <dbReference type="EMBL" id="MEY8763466.1"/>
    </source>
</evidence>
<dbReference type="SUPFAM" id="SSF53756">
    <property type="entry name" value="UDP-Glycosyltransferase/glycogen phosphorylase"/>
    <property type="match status" value="1"/>
</dbReference>
<dbReference type="PANTHER" id="PTHR46401:SF2">
    <property type="entry name" value="GLYCOSYLTRANSFERASE WBBK-RELATED"/>
    <property type="match status" value="1"/>
</dbReference>
<dbReference type="PANTHER" id="PTHR46401">
    <property type="entry name" value="GLYCOSYLTRANSFERASE WBBK-RELATED"/>
    <property type="match status" value="1"/>
</dbReference>
<dbReference type="CDD" id="cd03801">
    <property type="entry name" value="GT4_PimA-like"/>
    <property type="match status" value="1"/>
</dbReference>
<accession>A0ABV4DW57</accession>
<dbReference type="Pfam" id="PF00534">
    <property type="entry name" value="Glycos_transf_1"/>
    <property type="match status" value="1"/>
</dbReference>
<comment type="caution">
    <text evidence="3">The sequence shown here is derived from an EMBL/GenBank/DDBJ whole genome shotgun (WGS) entry which is preliminary data.</text>
</comment>
<sequence length="327" mass="38455">MKILFCIRGDCFRDFAGDSVQLIKTAQYLREKGLEIDINTGSVRDYSPYDIIHLFNLTRVEETYEYYRRAKVYDKPVVLSPIYWNLKKYYSYTGDERNLFLWDKLDTHRKEILKGCKLIYPNSELENDQIRKDFKIDIPYRVIYNGVETNHKTSYNFKKKYGLRDYVLCVARICSRKNQFVLSKICSELKLQLVLIGSINDISYFNRCMSYKNVRYLGFMDEYSLYSAYKYAGIHVLPSFVETPGLSSLEAAAVGCNIVSTVEGSAREYFGDMCVYCNPYDEHSIREAIIDCLKIKKHKELKNHVIENYNWRNCISPLFESYKCIAD</sequence>
<keyword evidence="3" id="KW-0328">Glycosyltransferase</keyword>
<dbReference type="EC" id="2.4.-.-" evidence="3"/>